<gene>
    <name evidence="2" type="ORF">LCGC14_2599670</name>
</gene>
<feature type="non-terminal residue" evidence="2">
    <location>
        <position position="1"/>
    </location>
</feature>
<evidence type="ECO:0000259" key="1">
    <source>
        <dbReference type="PROSITE" id="PS51379"/>
    </source>
</evidence>
<protein>
    <recommendedName>
        <fullName evidence="1">4Fe-4S ferredoxin-type domain-containing protein</fullName>
    </recommendedName>
</protein>
<dbReference type="PROSITE" id="PS51379">
    <property type="entry name" value="4FE4S_FER_2"/>
    <property type="match status" value="1"/>
</dbReference>
<reference evidence="2" key="1">
    <citation type="journal article" date="2015" name="Nature">
        <title>Complex archaea that bridge the gap between prokaryotes and eukaryotes.</title>
        <authorList>
            <person name="Spang A."/>
            <person name="Saw J.H."/>
            <person name="Jorgensen S.L."/>
            <person name="Zaremba-Niedzwiedzka K."/>
            <person name="Martijn J."/>
            <person name="Lind A.E."/>
            <person name="van Eijk R."/>
            <person name="Schleper C."/>
            <person name="Guy L."/>
            <person name="Ettema T.J."/>
        </authorList>
    </citation>
    <scope>NUCLEOTIDE SEQUENCE</scope>
</reference>
<dbReference type="SUPFAM" id="SSF54862">
    <property type="entry name" value="4Fe-4S ferredoxins"/>
    <property type="match status" value="1"/>
</dbReference>
<organism evidence="2">
    <name type="scientific">marine sediment metagenome</name>
    <dbReference type="NCBI Taxonomy" id="412755"/>
    <lineage>
        <taxon>unclassified sequences</taxon>
        <taxon>metagenomes</taxon>
        <taxon>ecological metagenomes</taxon>
    </lineage>
</organism>
<dbReference type="AlphaFoldDB" id="A0A0F9A9A5"/>
<evidence type="ECO:0000313" key="2">
    <source>
        <dbReference type="EMBL" id="KKL06075.1"/>
    </source>
</evidence>
<dbReference type="Pfam" id="PF00037">
    <property type="entry name" value="Fer4"/>
    <property type="match status" value="1"/>
</dbReference>
<feature type="domain" description="4Fe-4S ferredoxin-type" evidence="1">
    <location>
        <begin position="177"/>
        <end position="206"/>
    </location>
</feature>
<dbReference type="Gene3D" id="3.30.70.20">
    <property type="match status" value="1"/>
</dbReference>
<sequence length="301" mass="35084">MDDLIRQIPDFNEIQVRFYDIVFPDVENQSIDIEEKDKIIDENNILDVLLAIRLSYHDLTDLEERKTTLLNLCSVCSYISDKFGEFDNVLRSYFYWTIGVYASFLVAQLDDKREEHLLALKISQIVTLISGILTEKLQDEFNINQIEASSDEVFVFTEEMREEEPALDDLSEQVEIVLTKIDKKKCEACCTCVEVCPVKALSMNSLRQLTPQELKPIELFPDIGPWYKFHRMNYDIPIQNDPLMLSADEIIFMFMVNSISNKITDSFSIHKQNKSLMFLNKQQVYETPIVRLYPCILSMIT</sequence>
<accession>A0A0F9A9A5</accession>
<comment type="caution">
    <text evidence="2">The sequence shown here is derived from an EMBL/GenBank/DDBJ whole genome shotgun (WGS) entry which is preliminary data.</text>
</comment>
<dbReference type="InterPro" id="IPR017896">
    <property type="entry name" value="4Fe4S_Fe-S-bd"/>
</dbReference>
<proteinExistence type="predicted"/>
<dbReference type="EMBL" id="LAZR01043861">
    <property type="protein sequence ID" value="KKL06075.1"/>
    <property type="molecule type" value="Genomic_DNA"/>
</dbReference>
<name>A0A0F9A9A5_9ZZZZ</name>